<feature type="transmembrane region" description="Helical" evidence="5">
    <location>
        <begin position="216"/>
        <end position="240"/>
    </location>
</feature>
<dbReference type="CTD" id="24592610"/>
<dbReference type="Gene3D" id="1.20.1070.10">
    <property type="entry name" value="Rhodopsin 7-helix transmembrane proteins"/>
    <property type="match status" value="1"/>
</dbReference>
<evidence type="ECO:0000313" key="9">
    <source>
        <dbReference type="Proteomes" id="UP000471633"/>
    </source>
</evidence>
<keyword evidence="9" id="KW-1185">Reference proteome</keyword>
<evidence type="ECO:0000313" key="8">
    <source>
        <dbReference type="EMBL" id="KGB36821.1"/>
    </source>
</evidence>
<feature type="transmembrane region" description="Helical" evidence="5">
    <location>
        <begin position="261"/>
        <end position="287"/>
    </location>
</feature>
<comment type="subcellular location">
    <subcellularLocation>
        <location evidence="1">Membrane</location>
    </subcellularLocation>
</comment>
<evidence type="ECO:0000259" key="6">
    <source>
        <dbReference type="PROSITE" id="PS50262"/>
    </source>
</evidence>
<feature type="transmembrane region" description="Helical" evidence="5">
    <location>
        <begin position="48"/>
        <end position="70"/>
    </location>
</feature>
<dbReference type="PROSITE" id="PS50262">
    <property type="entry name" value="G_PROTEIN_RECEP_F1_2"/>
    <property type="match status" value="1"/>
</dbReference>
<dbReference type="InterPro" id="IPR000276">
    <property type="entry name" value="GPCR_Rhodpsn"/>
</dbReference>
<feature type="transmembrane region" description="Helical" evidence="5">
    <location>
        <begin position="79"/>
        <end position="102"/>
    </location>
</feature>
<evidence type="ECO:0000256" key="4">
    <source>
        <dbReference type="ARBA" id="ARBA00023136"/>
    </source>
</evidence>
<dbReference type="KEGG" id="shx:MS3_00003012"/>
<protein>
    <recommendedName>
        <fullName evidence="6">G-protein coupled receptors family 1 profile domain-containing protein</fullName>
    </recommendedName>
</protein>
<keyword evidence="2 5" id="KW-0812">Transmembrane</keyword>
<evidence type="ECO:0000256" key="5">
    <source>
        <dbReference type="SAM" id="Phobius"/>
    </source>
</evidence>
<proteinExistence type="predicted"/>
<evidence type="ECO:0000313" key="7">
    <source>
        <dbReference type="EMBL" id="KAH9590255.1"/>
    </source>
</evidence>
<reference evidence="8" key="1">
    <citation type="journal article" date="2012" name="Nat. Genet.">
        <title>Whole-genome sequence of Schistosoma haematobium.</title>
        <authorList>
            <person name="Young N.D."/>
            <person name="Jex A.R."/>
            <person name="Li B."/>
            <person name="Liu S."/>
            <person name="Yang L."/>
            <person name="Xiong Z."/>
            <person name="Li Y."/>
            <person name="Cantacessi C."/>
            <person name="Hall R.S."/>
            <person name="Xu X."/>
            <person name="Chen F."/>
            <person name="Wu X."/>
            <person name="Zerlotini A."/>
            <person name="Oliveira G."/>
            <person name="Hofmann A."/>
            <person name="Zhang G."/>
            <person name="Fang X."/>
            <person name="Kang Y."/>
            <person name="Campbell B.E."/>
            <person name="Loukas A."/>
            <person name="Ranganathan S."/>
            <person name="Rollinson D."/>
            <person name="Rinaldi G."/>
            <person name="Brindley P.J."/>
            <person name="Yang H."/>
            <person name="Wang J."/>
            <person name="Wang J."/>
            <person name="Gasser R.B."/>
        </authorList>
    </citation>
    <scope>NUCLEOTIDE SEQUENCE [LARGE SCALE GENOMIC DNA]</scope>
</reference>
<gene>
    <name evidence="7" type="ORF">MS3_00003012</name>
    <name evidence="8" type="ORF">MS3_05138</name>
</gene>
<reference evidence="7" key="4">
    <citation type="journal article" date="2022" name="PLoS Pathog.">
        <title>Chromosome-level genome of Schistosoma haematobium underpins genome-wide explorations of molecular variation.</title>
        <authorList>
            <person name="Stroehlein A.J."/>
            <person name="Korhonen P.K."/>
            <person name="Lee V.V."/>
            <person name="Ralph S.A."/>
            <person name="Mentink-Kane M."/>
            <person name="You H."/>
            <person name="McManus D.P."/>
            <person name="Tchuente L.T."/>
            <person name="Stothard J.R."/>
            <person name="Kaur P."/>
            <person name="Dudchenko O."/>
            <person name="Aiden E.L."/>
            <person name="Yang B."/>
            <person name="Yang H."/>
            <person name="Emery A.M."/>
            <person name="Webster B.L."/>
            <person name="Brindley P.J."/>
            <person name="Rollinson D."/>
            <person name="Chang B.C.H."/>
            <person name="Gasser R.B."/>
            <person name="Young N.D."/>
        </authorList>
    </citation>
    <scope>NUCLEOTIDE SEQUENCE</scope>
</reference>
<reference evidence="7" key="2">
    <citation type="journal article" date="2019" name="Gigascience">
        <title>High-quality Schistosoma haematobium genome achieved by single-molecule and long-range sequencing.</title>
        <authorList>
            <person name="Stroehlein A.J."/>
            <person name="Korhonen P.K."/>
            <person name="Chong T.M."/>
            <person name="Lim Y.L."/>
            <person name="Chan K.G."/>
            <person name="Webster B."/>
            <person name="Rollinson D."/>
            <person name="Brindley P.J."/>
            <person name="Gasser R.B."/>
            <person name="Young N.D."/>
        </authorList>
    </citation>
    <scope>NUCLEOTIDE SEQUENCE</scope>
</reference>
<dbReference type="EMBL" id="KL250815">
    <property type="protein sequence ID" value="KGB36821.1"/>
    <property type="molecule type" value="Genomic_DNA"/>
</dbReference>
<evidence type="ECO:0000256" key="1">
    <source>
        <dbReference type="ARBA" id="ARBA00004370"/>
    </source>
</evidence>
<name>A0A095AR58_SCHHA</name>
<keyword evidence="4 5" id="KW-0472">Membrane</keyword>
<reference evidence="7" key="3">
    <citation type="submission" date="2021-06" db="EMBL/GenBank/DDBJ databases">
        <title>Chromosome-level genome assembly for S. haematobium.</title>
        <authorList>
            <person name="Stroehlein A.J."/>
        </authorList>
    </citation>
    <scope>NUCLEOTIDE SEQUENCE</scope>
</reference>
<sequence>MEYNITTWPFRENPWSSKLICNKLLVKWTEGVYATCIASTVLGFISAYILPVFLIISFIIYTTLTSVLIASNHKTRSSIYFLGSLISNILVSIAYGLFWFYLTKGLPYATNGDKYFFLLYVSIDSCKFFRFWHSFSSNLMCNFLLCAAVDRYLTVYFPTKFSNLPNKFAWYAFGTVWLISFLMTIPFAIVSSLLAVGGKLHCWVTPESIYSLFYNALVTNMGPVQLSITITINIMFSVRIRKQLRQMSTMKNTTATDRKQLQTLTFLIIFSASYAVFGVPQSVVYIINRATVLGFIDANSDLCQNIGDIIWTLFFCRSLFDIVLGYFYFQPVRETCLTVYRGCGKLKKKSSTLNSQFSTYQQRS</sequence>
<accession>A0A095AR58</accession>
<dbReference type="SUPFAM" id="SSF81321">
    <property type="entry name" value="Family A G protein-coupled receptor-like"/>
    <property type="match status" value="1"/>
</dbReference>
<feature type="domain" description="G-protein coupled receptors family 1 profile" evidence="6">
    <location>
        <begin position="50"/>
        <end position="325"/>
    </location>
</feature>
<dbReference type="Proteomes" id="UP000471633">
    <property type="component" value="Unassembled WGS sequence"/>
</dbReference>
<dbReference type="GeneID" id="24592610"/>
<dbReference type="Pfam" id="PF00001">
    <property type="entry name" value="7tm_1"/>
    <property type="match status" value="1"/>
</dbReference>
<dbReference type="EMBL" id="AMPZ03000002">
    <property type="protein sequence ID" value="KAH9590255.1"/>
    <property type="molecule type" value="Genomic_DNA"/>
</dbReference>
<dbReference type="RefSeq" id="XP_012796583.1">
    <property type="nucleotide sequence ID" value="XM_012941129.1"/>
</dbReference>
<dbReference type="GO" id="GO:0004930">
    <property type="term" value="F:G protein-coupled receptor activity"/>
    <property type="evidence" value="ECO:0007669"/>
    <property type="project" value="InterPro"/>
</dbReference>
<organism evidence="8">
    <name type="scientific">Schistosoma haematobium</name>
    <name type="common">Blood fluke</name>
    <dbReference type="NCBI Taxonomy" id="6185"/>
    <lineage>
        <taxon>Eukaryota</taxon>
        <taxon>Metazoa</taxon>
        <taxon>Spiralia</taxon>
        <taxon>Lophotrochozoa</taxon>
        <taxon>Platyhelminthes</taxon>
        <taxon>Trematoda</taxon>
        <taxon>Digenea</taxon>
        <taxon>Strigeidida</taxon>
        <taxon>Schistosomatoidea</taxon>
        <taxon>Schistosomatidae</taxon>
        <taxon>Schistosoma</taxon>
    </lineage>
</organism>
<feature type="transmembrane region" description="Helical" evidence="5">
    <location>
        <begin position="168"/>
        <end position="196"/>
    </location>
</feature>
<feature type="transmembrane region" description="Helical" evidence="5">
    <location>
        <begin position="309"/>
        <end position="329"/>
    </location>
</feature>
<keyword evidence="3 5" id="KW-1133">Transmembrane helix</keyword>
<dbReference type="InterPro" id="IPR017452">
    <property type="entry name" value="GPCR_Rhodpsn_7TM"/>
</dbReference>
<dbReference type="AlphaFoldDB" id="A0A095AR58"/>
<evidence type="ECO:0000256" key="2">
    <source>
        <dbReference type="ARBA" id="ARBA00022692"/>
    </source>
</evidence>
<evidence type="ECO:0000256" key="3">
    <source>
        <dbReference type="ARBA" id="ARBA00022989"/>
    </source>
</evidence>
<dbReference type="GO" id="GO:0016020">
    <property type="term" value="C:membrane"/>
    <property type="evidence" value="ECO:0007669"/>
    <property type="project" value="UniProtKB-SubCell"/>
</dbReference>